<name>A0A8H3D2M6_9AGAM</name>
<evidence type="ECO:0000313" key="1">
    <source>
        <dbReference type="EMBL" id="CAE6504927.1"/>
    </source>
</evidence>
<accession>A0A8H3D2M6</accession>
<gene>
    <name evidence="1" type="ORF">RDB_LOCUS144468</name>
</gene>
<dbReference type="Gene3D" id="1.20.1280.50">
    <property type="match status" value="1"/>
</dbReference>
<dbReference type="EMBL" id="CAJMWT010005357">
    <property type="protein sequence ID" value="CAE6504927.1"/>
    <property type="molecule type" value="Genomic_DNA"/>
</dbReference>
<dbReference type="AlphaFoldDB" id="A0A8H3D2M6"/>
<evidence type="ECO:0000313" key="2">
    <source>
        <dbReference type="Proteomes" id="UP000663843"/>
    </source>
</evidence>
<evidence type="ECO:0008006" key="3">
    <source>
        <dbReference type="Google" id="ProtNLM"/>
    </source>
</evidence>
<dbReference type="Proteomes" id="UP000663843">
    <property type="component" value="Unassembled WGS sequence"/>
</dbReference>
<reference evidence="1" key="1">
    <citation type="submission" date="2021-01" db="EMBL/GenBank/DDBJ databases">
        <authorList>
            <person name="Kaushik A."/>
        </authorList>
    </citation>
    <scope>NUCLEOTIDE SEQUENCE</scope>
    <source>
        <strain evidence="1">AG2-2IIIB</strain>
    </source>
</reference>
<sequence>MSRYSEACSSILDHFNSGSSPVKEVGSVVITELVKLVAYESKFEQAKVSLRRTRNQNPDLVPINKLPTEIMVHIFRFLCSSGGCFLPADYSPRRERQVIYPDALLRVCSSWRQIVFTSHVLWTHIDLDDSETTQLRQAIFTRAKNFVGRSGRAPLHFHLRVGLSRAEDDLSPTKLFQSIAPRIRAFSFECIDARLEDDVKQALLGTLSETLPGTLTQLCIRIRGHYPAFLVPFSPTHSSAPSNYPFFTISLTEGQFEELLAPVTRLELEDLYPAWTSRAYCGLVELALTSCTTSKITITDSELTRILRASPGLQVFRFGLKVTLEPRKSPTITQLNCLRLFDLDATGDFPPEAIFRMIQPGRLPLETRIEIDHWEGVDFISPSWAEFASFAARSSIYRLNMSLKGERFYSSELFSVLPQLEELLLQRSVLGQTRGDITCCFTFQDVPRHRLRLLILIDCVIHLNDFRDMSEIQPTDRLVLQGCRVIETYDTLSHVPKTGDSPNGWQKVLSRICPSVEIINTSSTFEEANWESFRSVSVASGDTIWD</sequence>
<proteinExistence type="predicted"/>
<organism evidence="1 2">
    <name type="scientific">Rhizoctonia solani</name>
    <dbReference type="NCBI Taxonomy" id="456999"/>
    <lineage>
        <taxon>Eukaryota</taxon>
        <taxon>Fungi</taxon>
        <taxon>Dikarya</taxon>
        <taxon>Basidiomycota</taxon>
        <taxon>Agaricomycotina</taxon>
        <taxon>Agaricomycetes</taxon>
        <taxon>Cantharellales</taxon>
        <taxon>Ceratobasidiaceae</taxon>
        <taxon>Rhizoctonia</taxon>
    </lineage>
</organism>
<protein>
    <recommendedName>
        <fullName evidence="3">F-box domain-containing protein</fullName>
    </recommendedName>
</protein>
<comment type="caution">
    <text evidence="1">The sequence shown here is derived from an EMBL/GenBank/DDBJ whole genome shotgun (WGS) entry which is preliminary data.</text>
</comment>